<dbReference type="Proteomes" id="UP000188947">
    <property type="component" value="Unassembled WGS sequence"/>
</dbReference>
<protein>
    <submittedName>
        <fullName evidence="2">GLPGLI family protein</fullName>
    </submittedName>
</protein>
<keyword evidence="1" id="KW-0732">Signal</keyword>
<dbReference type="OrthoDB" id="1440774at2"/>
<evidence type="ECO:0000313" key="2">
    <source>
        <dbReference type="EMBL" id="OOH96254.1"/>
    </source>
</evidence>
<feature type="signal peptide" evidence="1">
    <location>
        <begin position="1"/>
        <end position="19"/>
    </location>
</feature>
<organism evidence="2 3">
    <name type="scientific">Elizabethkingia meningoseptica</name>
    <name type="common">Chryseobacterium meningosepticum</name>
    <dbReference type="NCBI Taxonomy" id="238"/>
    <lineage>
        <taxon>Bacteria</taxon>
        <taxon>Pseudomonadati</taxon>
        <taxon>Bacteroidota</taxon>
        <taxon>Flavobacteriia</taxon>
        <taxon>Flavobacteriales</taxon>
        <taxon>Weeksellaceae</taxon>
        <taxon>Elizabethkingia</taxon>
    </lineage>
</organism>
<reference evidence="2 3" key="1">
    <citation type="submission" date="2016-11" db="EMBL/GenBank/DDBJ databases">
        <title>Genome sequence and comparative genomic analysis of clinical strain Elizabethkingia meningoseptica 61421 PRCM.</title>
        <authorList>
            <person name="Wang M."/>
            <person name="Hu S."/>
            <person name="Cao L."/>
            <person name="Jiang T."/>
            <person name="Zhou Y."/>
            <person name="Ming D."/>
        </authorList>
    </citation>
    <scope>NUCLEOTIDE SEQUENCE [LARGE SCALE GENOMIC DNA]</scope>
    <source>
        <strain evidence="2 3">61421 PRCM</strain>
    </source>
</reference>
<dbReference type="AlphaFoldDB" id="A0A1T3ID12"/>
<proteinExistence type="predicted"/>
<evidence type="ECO:0000313" key="3">
    <source>
        <dbReference type="Proteomes" id="UP000188947"/>
    </source>
</evidence>
<name>A0A1T3ID12_ELIME</name>
<evidence type="ECO:0000256" key="1">
    <source>
        <dbReference type="SAM" id="SignalP"/>
    </source>
</evidence>
<dbReference type="STRING" id="238.BBD35_14240"/>
<dbReference type="eggNOG" id="ENOG5031YMS">
    <property type="taxonomic scope" value="Bacteria"/>
</dbReference>
<comment type="caution">
    <text evidence="2">The sequence shown here is derived from an EMBL/GenBank/DDBJ whole genome shotgun (WGS) entry which is preliminary data.</text>
</comment>
<gene>
    <name evidence="2" type="ORF">BMF97_07870</name>
</gene>
<dbReference type="RefSeq" id="WP_070904979.1">
    <property type="nucleotide sequence ID" value="NZ_CP016378.1"/>
</dbReference>
<dbReference type="InterPro" id="IPR005901">
    <property type="entry name" value="GLPGLI"/>
</dbReference>
<sequence length="295" mass="33699">MNKLLLYIFILCVAFNTKAQTQRFTYEYKFAVDSTRRDSLNSELMILDISKSGSKYYSKAKHDSDSIIMAEVDKQMKMGSGNLQIKSAAYKGSISYSVEKSYPDYKTYLLTNVGSIGGNSKYRVLDDRKMEWKILPDKQKIGEFNTQKAETSFAGRKWIAWFTTEIPFQDGPYKLQGLPGLIVKAESADKTHVMELKGVKKMADLPVAESSSLDLPIIKSKPLDITQPQYAKLVEQYKKDPGQTMRELLNRPGIKMKFNMNGKEVTDPNDMIRQIEKTAKEKLKKENNLIELKLQ</sequence>
<dbReference type="EMBL" id="MPOG01000008">
    <property type="protein sequence ID" value="OOH96254.1"/>
    <property type="molecule type" value="Genomic_DNA"/>
</dbReference>
<accession>A0A1T3ID12</accession>
<dbReference type="NCBIfam" id="TIGR01200">
    <property type="entry name" value="GLPGLI"/>
    <property type="match status" value="1"/>
</dbReference>
<dbReference type="Pfam" id="PF09697">
    <property type="entry name" value="Porph_ging"/>
    <property type="match status" value="1"/>
</dbReference>
<keyword evidence="3" id="KW-1185">Reference proteome</keyword>
<feature type="chain" id="PRO_5011511052" evidence="1">
    <location>
        <begin position="20"/>
        <end position="295"/>
    </location>
</feature>